<sequence length="258" mass="29354">MTASISNEAFSAAHQVLSSPPLLECIFTWVSNDVYGSWPVPELLKPPSKENPNLHDDDEDDEPEAWIEISGVLLRCAIVNKTWFREAIRILWRNWEERILYSSGITETFSKIDHSQRQFYANLIHRAEVVVIGDWQLGQLARTVFQDITFSNLESVQFTVPGHGNDSEVPIFRAPKLKTLLIDPEFDSMPISYSVHQDQWRGVFKIITDRFPDIENLEFVDQAKVWPGEIQKLRDGLPCLKSFNVTGVAESTVVGPGL</sequence>
<dbReference type="AlphaFoldDB" id="A0A9W9RG59"/>
<accession>A0A9W9RG59</accession>
<evidence type="ECO:0000313" key="1">
    <source>
        <dbReference type="EMBL" id="KAJ5358679.1"/>
    </source>
</evidence>
<dbReference type="OrthoDB" id="2305901at2759"/>
<dbReference type="GeneID" id="81443184"/>
<proteinExistence type="predicted"/>
<protein>
    <submittedName>
        <fullName evidence="1">Uncharacterized protein</fullName>
    </submittedName>
</protein>
<name>A0A9W9RG59_9EURO</name>
<dbReference type="Proteomes" id="UP001147782">
    <property type="component" value="Unassembled WGS sequence"/>
</dbReference>
<dbReference type="RefSeq" id="XP_056549965.1">
    <property type="nucleotide sequence ID" value="XM_056704005.1"/>
</dbReference>
<gene>
    <name evidence="1" type="ORF">N7496_011092</name>
</gene>
<keyword evidence="2" id="KW-1185">Reference proteome</keyword>
<dbReference type="EMBL" id="JAPZBS010000009">
    <property type="protein sequence ID" value="KAJ5358679.1"/>
    <property type="molecule type" value="Genomic_DNA"/>
</dbReference>
<evidence type="ECO:0000313" key="2">
    <source>
        <dbReference type="Proteomes" id="UP001147782"/>
    </source>
</evidence>
<reference evidence="1" key="2">
    <citation type="journal article" date="2023" name="IMA Fungus">
        <title>Comparative genomic study of the Penicillium genus elucidates a diverse pangenome and 15 lateral gene transfer events.</title>
        <authorList>
            <person name="Petersen C."/>
            <person name="Sorensen T."/>
            <person name="Nielsen M.R."/>
            <person name="Sondergaard T.E."/>
            <person name="Sorensen J.L."/>
            <person name="Fitzpatrick D.A."/>
            <person name="Frisvad J.C."/>
            <person name="Nielsen K.L."/>
        </authorList>
    </citation>
    <scope>NUCLEOTIDE SEQUENCE</scope>
    <source>
        <strain evidence="1">IBT 29864</strain>
    </source>
</reference>
<organism evidence="1 2">
    <name type="scientific">Penicillium cataractarum</name>
    <dbReference type="NCBI Taxonomy" id="2100454"/>
    <lineage>
        <taxon>Eukaryota</taxon>
        <taxon>Fungi</taxon>
        <taxon>Dikarya</taxon>
        <taxon>Ascomycota</taxon>
        <taxon>Pezizomycotina</taxon>
        <taxon>Eurotiomycetes</taxon>
        <taxon>Eurotiomycetidae</taxon>
        <taxon>Eurotiales</taxon>
        <taxon>Aspergillaceae</taxon>
        <taxon>Penicillium</taxon>
    </lineage>
</organism>
<reference evidence="1" key="1">
    <citation type="submission" date="2022-11" db="EMBL/GenBank/DDBJ databases">
        <authorList>
            <person name="Petersen C."/>
        </authorList>
    </citation>
    <scope>NUCLEOTIDE SEQUENCE</scope>
    <source>
        <strain evidence="1">IBT 29864</strain>
    </source>
</reference>
<comment type="caution">
    <text evidence="1">The sequence shown here is derived from an EMBL/GenBank/DDBJ whole genome shotgun (WGS) entry which is preliminary data.</text>
</comment>